<feature type="domain" description="U3 small nucleolar RNA-associated protein 6 N-terminal" evidence="6">
    <location>
        <begin position="13"/>
        <end position="86"/>
    </location>
</feature>
<keyword evidence="4" id="KW-0677">Repeat</keyword>
<comment type="caution">
    <text evidence="7">The sequence shown here is derived from an EMBL/GenBank/DDBJ whole genome shotgun (WGS) entry which is preliminary data.</text>
</comment>
<dbReference type="GO" id="GO:0034388">
    <property type="term" value="C:Pwp2p-containing subcomplex of 90S preribosome"/>
    <property type="evidence" value="ECO:0007669"/>
    <property type="project" value="TreeGrafter"/>
</dbReference>
<dbReference type="Pfam" id="PF08640">
    <property type="entry name" value="U3_assoc_6"/>
    <property type="match status" value="1"/>
</dbReference>
<evidence type="ECO:0000313" key="7">
    <source>
        <dbReference type="EMBL" id="CAF9927783.1"/>
    </source>
</evidence>
<dbReference type="SUPFAM" id="SSF48452">
    <property type="entry name" value="TPR-like"/>
    <property type="match status" value="1"/>
</dbReference>
<evidence type="ECO:0000256" key="2">
    <source>
        <dbReference type="ARBA" id="ARBA00010734"/>
    </source>
</evidence>
<keyword evidence="8" id="KW-1185">Reference proteome</keyword>
<protein>
    <submittedName>
        <fullName evidence="7">U3 snoRNP protein</fullName>
    </submittedName>
</protein>
<evidence type="ECO:0000256" key="1">
    <source>
        <dbReference type="ARBA" id="ARBA00004604"/>
    </source>
</evidence>
<dbReference type="InterPro" id="IPR013949">
    <property type="entry name" value="Utp6"/>
</dbReference>
<dbReference type="PANTHER" id="PTHR23271:SF1">
    <property type="entry name" value="U3 SMALL NUCLEOLAR RNA-ASSOCIATED PROTEIN 6 HOMOLOG"/>
    <property type="match status" value="1"/>
</dbReference>
<dbReference type="AlphaFoldDB" id="A0A8H3FNC7"/>
<dbReference type="GO" id="GO:0000462">
    <property type="term" value="P:maturation of SSU-rRNA from tricistronic rRNA transcript (SSU-rRNA, 5.8S rRNA, LSU-rRNA)"/>
    <property type="evidence" value="ECO:0007669"/>
    <property type="project" value="InterPro"/>
</dbReference>
<dbReference type="InterPro" id="IPR055347">
    <property type="entry name" value="UTP6_N"/>
</dbReference>
<dbReference type="GO" id="GO:0030515">
    <property type="term" value="F:snoRNA binding"/>
    <property type="evidence" value="ECO:0007669"/>
    <property type="project" value="InterPro"/>
</dbReference>
<evidence type="ECO:0000313" key="8">
    <source>
        <dbReference type="Proteomes" id="UP000664203"/>
    </source>
</evidence>
<dbReference type="SMART" id="SM00386">
    <property type="entry name" value="HAT"/>
    <property type="match status" value="3"/>
</dbReference>
<dbReference type="Proteomes" id="UP000664203">
    <property type="component" value="Unassembled WGS sequence"/>
</dbReference>
<evidence type="ECO:0000256" key="5">
    <source>
        <dbReference type="ARBA" id="ARBA00023242"/>
    </source>
</evidence>
<evidence type="ECO:0000256" key="3">
    <source>
        <dbReference type="ARBA" id="ARBA00022552"/>
    </source>
</evidence>
<comment type="subcellular location">
    <subcellularLocation>
        <location evidence="1">Nucleus</location>
        <location evidence="1">Nucleolus</location>
    </subcellularLocation>
</comment>
<comment type="similarity">
    <text evidence="2">Belongs to the UTP6 family.</text>
</comment>
<accession>A0A8H3FNC7</accession>
<proteinExistence type="inferred from homology"/>
<dbReference type="Gene3D" id="1.25.40.10">
    <property type="entry name" value="Tetratricopeptide repeat domain"/>
    <property type="match status" value="1"/>
</dbReference>
<organism evidence="7 8">
    <name type="scientific">Alectoria fallacina</name>
    <dbReference type="NCBI Taxonomy" id="1903189"/>
    <lineage>
        <taxon>Eukaryota</taxon>
        <taxon>Fungi</taxon>
        <taxon>Dikarya</taxon>
        <taxon>Ascomycota</taxon>
        <taxon>Pezizomycotina</taxon>
        <taxon>Lecanoromycetes</taxon>
        <taxon>OSLEUM clade</taxon>
        <taxon>Lecanoromycetidae</taxon>
        <taxon>Lecanorales</taxon>
        <taxon>Lecanorineae</taxon>
        <taxon>Parmeliaceae</taxon>
        <taxon>Alectoria</taxon>
    </lineage>
</organism>
<gene>
    <name evidence="7" type="primary">UTP6</name>
    <name evidence="7" type="ORF">ALECFALPRED_003827</name>
</gene>
<dbReference type="EMBL" id="CAJPDR010000237">
    <property type="protein sequence ID" value="CAF9927783.1"/>
    <property type="molecule type" value="Genomic_DNA"/>
</dbReference>
<dbReference type="OrthoDB" id="28112at2759"/>
<keyword evidence="5" id="KW-0539">Nucleus</keyword>
<evidence type="ECO:0000259" key="6">
    <source>
        <dbReference type="Pfam" id="PF08640"/>
    </source>
</evidence>
<sequence>MAGASDKARFYQEQSVPELQEFARKNIFTKEEIASIARKRSHFEHILNARGSKPQDYARYTEYEMNLESLRQKRVKRLGIKTSNHTGQRRIFFILDRATRKFHGDIGLWMQYIAFARKQRSHKRVSQIITKVLRLYPTRPELWIYVATNYLNDGDMTEARGYMQRGLRFCKGDQKLWVEYAKMEMINISKIAGRARILGLDVEKIKEKNSLIPEDDDEDIITLPATTSEDMVPTQRPSDGVEQEALEKLSTSPALSGAIPLAIFDAARKHFKEDNEFCQNFFDMVAEFCDEPCHVLILSHIMDTLRTIAPESPGTLIRWIRQPVIGIDAASPEFPALFGLCLDRIKTTLTPISTAPETTRPFSILGQKVIAWMLTYQKEDLDTDVREVMRITIRKVESVSARL</sequence>
<dbReference type="GO" id="GO:0032040">
    <property type="term" value="C:small-subunit processome"/>
    <property type="evidence" value="ECO:0007669"/>
    <property type="project" value="TreeGrafter"/>
</dbReference>
<name>A0A8H3FNC7_9LECA</name>
<dbReference type="InterPro" id="IPR011990">
    <property type="entry name" value="TPR-like_helical_dom_sf"/>
</dbReference>
<dbReference type="InterPro" id="IPR003107">
    <property type="entry name" value="HAT"/>
</dbReference>
<reference evidence="7" key="1">
    <citation type="submission" date="2021-03" db="EMBL/GenBank/DDBJ databases">
        <authorList>
            <person name="Tagirdzhanova G."/>
        </authorList>
    </citation>
    <scope>NUCLEOTIDE SEQUENCE</scope>
</reference>
<keyword evidence="3" id="KW-0698">rRNA processing</keyword>
<dbReference type="PANTHER" id="PTHR23271">
    <property type="entry name" value="HEPATOCELLULAR CARCINOMA-ASSOCIATED ANTIGEN 66"/>
    <property type="match status" value="1"/>
</dbReference>
<evidence type="ECO:0000256" key="4">
    <source>
        <dbReference type="ARBA" id="ARBA00022737"/>
    </source>
</evidence>